<keyword evidence="2" id="KW-0812">Transmembrane</keyword>
<evidence type="ECO:0000256" key="2">
    <source>
        <dbReference type="ARBA" id="ARBA00022692"/>
    </source>
</evidence>
<keyword evidence="9" id="KW-1185">Reference proteome</keyword>
<evidence type="ECO:0000256" key="6">
    <source>
        <dbReference type="SAM" id="SignalP"/>
    </source>
</evidence>
<evidence type="ECO:0000256" key="4">
    <source>
        <dbReference type="ARBA" id="ARBA00023065"/>
    </source>
</evidence>
<evidence type="ECO:0000256" key="1">
    <source>
        <dbReference type="ARBA" id="ARBA00022448"/>
    </source>
</evidence>
<keyword evidence="3 6" id="KW-0732">Signal</keyword>
<reference evidence="8 9" key="1">
    <citation type="submission" date="2021-10" db="EMBL/GenBank/DDBJ databases">
        <authorList>
            <person name="Chen M."/>
        </authorList>
    </citation>
    <scope>NUCLEOTIDE SEQUENCE [LARGE SCALE GENOMIC DNA]</scope>
    <source>
        <strain evidence="8 9">H3-26</strain>
    </source>
</reference>
<dbReference type="PRINTS" id="PR00184">
    <property type="entry name" value="NEISSPPORIN"/>
</dbReference>
<dbReference type="PRINTS" id="PR00182">
    <property type="entry name" value="ECOLNEIPORIN"/>
</dbReference>
<evidence type="ECO:0000259" key="7">
    <source>
        <dbReference type="Pfam" id="PF13609"/>
    </source>
</evidence>
<organism evidence="8 9">
    <name type="scientific">Deefgea salmonis</name>
    <dbReference type="NCBI Taxonomy" id="2875502"/>
    <lineage>
        <taxon>Bacteria</taxon>
        <taxon>Pseudomonadati</taxon>
        <taxon>Pseudomonadota</taxon>
        <taxon>Betaproteobacteria</taxon>
        <taxon>Neisseriales</taxon>
        <taxon>Chitinibacteraceae</taxon>
        <taxon>Deefgea</taxon>
    </lineage>
</organism>
<dbReference type="InterPro" id="IPR002299">
    <property type="entry name" value="Porin_Neis"/>
</dbReference>
<dbReference type="CDD" id="cd00342">
    <property type="entry name" value="gram_neg_porins"/>
    <property type="match status" value="1"/>
</dbReference>
<keyword evidence="5" id="KW-0472">Membrane</keyword>
<evidence type="ECO:0000256" key="3">
    <source>
        <dbReference type="ARBA" id="ARBA00022729"/>
    </source>
</evidence>
<sequence>MFKRVLMAVAVAAAVSAPAFAEVAISGSAEMDLFVRTNQGVDKDTNLSEEIAIVVNIDGKDKLDNGDTLKWRLAQKVATDYRYDSFGKREAWIGYAGTWGELRFGNQFTNAYLTLDWPYGRAGQGVLTSDFGAYESRWGDAISYFSPNFGGFNFTAQYKIGNTGSSNAGEGYDLGLNYDGGAFAVNAGYQYRADALVAEAPFKNGNFQTVITKDTSGDSSSVAFVGARGSIGDFAGHVLVKRNYWETNVGDVTMDQWAILGMYQMGKSSFRLGYQQMLDTKLSRGADVNDGVQQINAAWHYGISKNSEFFVQARYSMYDSGAQARKFDGGANIDWKESTVSAANNSKNNARLLVGTWTGF</sequence>
<dbReference type="InterPro" id="IPR023614">
    <property type="entry name" value="Porin_dom_sf"/>
</dbReference>
<evidence type="ECO:0000256" key="5">
    <source>
        <dbReference type="ARBA" id="ARBA00023237"/>
    </source>
</evidence>
<feature type="signal peptide" evidence="6">
    <location>
        <begin position="1"/>
        <end position="21"/>
    </location>
</feature>
<dbReference type="InterPro" id="IPR033900">
    <property type="entry name" value="Gram_neg_porin_domain"/>
</dbReference>
<dbReference type="Proteomes" id="UP001198034">
    <property type="component" value="Unassembled WGS sequence"/>
</dbReference>
<protein>
    <submittedName>
        <fullName evidence="8">Porin</fullName>
    </submittedName>
</protein>
<feature type="domain" description="Porin" evidence="7">
    <location>
        <begin position="8"/>
        <end position="319"/>
    </location>
</feature>
<keyword evidence="5" id="KW-0998">Cell outer membrane</keyword>
<comment type="caution">
    <text evidence="8">The sequence shown here is derived from an EMBL/GenBank/DDBJ whole genome shotgun (WGS) entry which is preliminary data.</text>
</comment>
<proteinExistence type="predicted"/>
<dbReference type="InterPro" id="IPR001702">
    <property type="entry name" value="Porin_Gram-ve"/>
</dbReference>
<accession>A0ABS8BKW4</accession>
<keyword evidence="4" id="KW-0406">Ion transport</keyword>
<name>A0ABS8BKW4_9NEIS</name>
<feature type="chain" id="PRO_5046545110" evidence="6">
    <location>
        <begin position="22"/>
        <end position="360"/>
    </location>
</feature>
<dbReference type="EMBL" id="JAJAWG010000004">
    <property type="protein sequence ID" value="MCB5196362.1"/>
    <property type="molecule type" value="Genomic_DNA"/>
</dbReference>
<gene>
    <name evidence="8" type="ORF">LG219_08735</name>
</gene>
<keyword evidence="1" id="KW-0813">Transport</keyword>
<evidence type="ECO:0000313" key="8">
    <source>
        <dbReference type="EMBL" id="MCB5196362.1"/>
    </source>
</evidence>
<dbReference type="SUPFAM" id="SSF56935">
    <property type="entry name" value="Porins"/>
    <property type="match status" value="1"/>
</dbReference>
<dbReference type="Pfam" id="PF13609">
    <property type="entry name" value="Porin_4"/>
    <property type="match status" value="1"/>
</dbReference>
<dbReference type="RefSeq" id="WP_226764117.1">
    <property type="nucleotide sequence ID" value="NZ_JAJAWG010000004.1"/>
</dbReference>
<dbReference type="Gene3D" id="2.40.160.10">
    <property type="entry name" value="Porin"/>
    <property type="match status" value="1"/>
</dbReference>
<evidence type="ECO:0000313" key="9">
    <source>
        <dbReference type="Proteomes" id="UP001198034"/>
    </source>
</evidence>